<dbReference type="Pfam" id="PF00528">
    <property type="entry name" value="BPD_transp_1"/>
    <property type="match status" value="1"/>
</dbReference>
<evidence type="ECO:0000256" key="3">
    <source>
        <dbReference type="ARBA" id="ARBA00022475"/>
    </source>
</evidence>
<keyword evidence="10" id="KW-1185">Reference proteome</keyword>
<dbReference type="AlphaFoldDB" id="A0A4U0S623"/>
<comment type="caution">
    <text evidence="9">The sequence shown here is derived from an EMBL/GenBank/DDBJ whole genome shotgun (WGS) entry which is preliminary data.</text>
</comment>
<dbReference type="PROSITE" id="PS51257">
    <property type="entry name" value="PROKAR_LIPOPROTEIN"/>
    <property type="match status" value="1"/>
</dbReference>
<keyword evidence="6 7" id="KW-0472">Membrane</keyword>
<dbReference type="SUPFAM" id="SSF161098">
    <property type="entry name" value="MetI-like"/>
    <property type="match status" value="1"/>
</dbReference>
<evidence type="ECO:0000256" key="5">
    <source>
        <dbReference type="ARBA" id="ARBA00022989"/>
    </source>
</evidence>
<keyword evidence="2 7" id="KW-0813">Transport</keyword>
<dbReference type="GO" id="GO:0055085">
    <property type="term" value="P:transmembrane transport"/>
    <property type="evidence" value="ECO:0007669"/>
    <property type="project" value="InterPro"/>
</dbReference>
<protein>
    <submittedName>
        <fullName evidence="9">Carbohydrate ABC transporter permease</fullName>
    </submittedName>
</protein>
<dbReference type="CDD" id="cd06261">
    <property type="entry name" value="TM_PBP2"/>
    <property type="match status" value="1"/>
</dbReference>
<feature type="transmembrane region" description="Helical" evidence="7">
    <location>
        <begin position="118"/>
        <end position="142"/>
    </location>
</feature>
<comment type="similarity">
    <text evidence="7">Belongs to the binding-protein-dependent transport system permease family.</text>
</comment>
<evidence type="ECO:0000313" key="10">
    <source>
        <dbReference type="Proteomes" id="UP000305778"/>
    </source>
</evidence>
<dbReference type="RefSeq" id="WP_136728349.1">
    <property type="nucleotide sequence ID" value="NZ_JAOPYF010000630.1"/>
</dbReference>
<evidence type="ECO:0000256" key="7">
    <source>
        <dbReference type="RuleBase" id="RU363032"/>
    </source>
</evidence>
<dbReference type="Gene3D" id="1.10.3720.10">
    <property type="entry name" value="MetI-like"/>
    <property type="match status" value="1"/>
</dbReference>
<dbReference type="OrthoDB" id="2063054at2"/>
<name>A0A4U0S623_9ACTN</name>
<feature type="transmembrane region" description="Helical" evidence="7">
    <location>
        <begin position="148"/>
        <end position="168"/>
    </location>
</feature>
<evidence type="ECO:0000259" key="8">
    <source>
        <dbReference type="PROSITE" id="PS50928"/>
    </source>
</evidence>
<dbReference type="InterPro" id="IPR035906">
    <property type="entry name" value="MetI-like_sf"/>
</dbReference>
<reference evidence="9 10" key="1">
    <citation type="submission" date="2019-04" db="EMBL/GenBank/DDBJ databases">
        <title>Streptomyces oryziradicis sp. nov., a novel actinomycete isolated from rhizosphere soil of rice (Oryza sativa L.).</title>
        <authorList>
            <person name="Li C."/>
        </authorList>
    </citation>
    <scope>NUCLEOTIDE SEQUENCE [LARGE SCALE GENOMIC DNA]</scope>
    <source>
        <strain evidence="9 10">NEAU-C40</strain>
    </source>
</reference>
<dbReference type="PANTHER" id="PTHR43744">
    <property type="entry name" value="ABC TRANSPORTER PERMEASE PROTEIN MG189-RELATED-RELATED"/>
    <property type="match status" value="1"/>
</dbReference>
<dbReference type="InterPro" id="IPR000515">
    <property type="entry name" value="MetI-like"/>
</dbReference>
<feature type="domain" description="ABC transmembrane type-1" evidence="8">
    <location>
        <begin position="83"/>
        <end position="279"/>
    </location>
</feature>
<comment type="subcellular location">
    <subcellularLocation>
        <location evidence="1 7">Cell membrane</location>
        <topology evidence="1 7">Multi-pass membrane protein</topology>
    </subcellularLocation>
</comment>
<dbReference type="PANTHER" id="PTHR43744:SF12">
    <property type="entry name" value="ABC TRANSPORTER PERMEASE PROTEIN MG189-RELATED"/>
    <property type="match status" value="1"/>
</dbReference>
<sequence length="294" mass="31808">MTSKTTPAPTPAATPRRSNLLTLVMLACLVYFLLPLFWLFVSATKDNGSLFSTFGLWFGGGFHLFGNLHDVFTYDGGIYGRWLLNTALYAGVSSVGSALLAALGGYAFAKFRFPGRNLLFSIVLGSIMVPSTVLTIPTYLLFSKIGLVNTPFAVIIPMLLSPFGIYLMRVYADGAVPDSLIDAARMDGAGAFRTFRQVGFRLMMPGFVTVLLFQLVGSWNNYFLPLIMLNDPKLYPVTIGLAQWQAQASGLGGAQALFSIVLTGSLVSILPLIAAFLLLQRYWQGGLATGSVKD</sequence>
<dbReference type="PROSITE" id="PS50928">
    <property type="entry name" value="ABC_TM1"/>
    <property type="match status" value="1"/>
</dbReference>
<proteinExistence type="inferred from homology"/>
<evidence type="ECO:0000256" key="4">
    <source>
        <dbReference type="ARBA" id="ARBA00022692"/>
    </source>
</evidence>
<evidence type="ECO:0000313" key="9">
    <source>
        <dbReference type="EMBL" id="TKA04516.1"/>
    </source>
</evidence>
<feature type="transmembrane region" description="Helical" evidence="7">
    <location>
        <begin position="48"/>
        <end position="66"/>
    </location>
</feature>
<keyword evidence="5 7" id="KW-1133">Transmembrane helix</keyword>
<dbReference type="GO" id="GO:0005886">
    <property type="term" value="C:plasma membrane"/>
    <property type="evidence" value="ECO:0007669"/>
    <property type="project" value="UniProtKB-SubCell"/>
</dbReference>
<feature type="transmembrane region" description="Helical" evidence="7">
    <location>
        <begin position="86"/>
        <end position="106"/>
    </location>
</feature>
<gene>
    <name evidence="9" type="ORF">FCI23_35795</name>
</gene>
<organism evidence="9 10">
    <name type="scientific">Actinacidiphila oryziradicis</name>
    <dbReference type="NCBI Taxonomy" id="2571141"/>
    <lineage>
        <taxon>Bacteria</taxon>
        <taxon>Bacillati</taxon>
        <taxon>Actinomycetota</taxon>
        <taxon>Actinomycetes</taxon>
        <taxon>Kitasatosporales</taxon>
        <taxon>Streptomycetaceae</taxon>
        <taxon>Actinacidiphila</taxon>
    </lineage>
</organism>
<feature type="transmembrane region" description="Helical" evidence="7">
    <location>
        <begin position="256"/>
        <end position="279"/>
    </location>
</feature>
<evidence type="ECO:0000256" key="1">
    <source>
        <dbReference type="ARBA" id="ARBA00004651"/>
    </source>
</evidence>
<evidence type="ECO:0000256" key="6">
    <source>
        <dbReference type="ARBA" id="ARBA00023136"/>
    </source>
</evidence>
<dbReference type="Proteomes" id="UP000305778">
    <property type="component" value="Unassembled WGS sequence"/>
</dbReference>
<feature type="transmembrane region" description="Helical" evidence="7">
    <location>
        <begin position="20"/>
        <end position="41"/>
    </location>
</feature>
<accession>A0A4U0S623</accession>
<keyword evidence="4 7" id="KW-0812">Transmembrane</keyword>
<evidence type="ECO:0000256" key="2">
    <source>
        <dbReference type="ARBA" id="ARBA00022448"/>
    </source>
</evidence>
<dbReference type="EMBL" id="SUMC01000052">
    <property type="protein sequence ID" value="TKA04516.1"/>
    <property type="molecule type" value="Genomic_DNA"/>
</dbReference>
<keyword evidence="3" id="KW-1003">Cell membrane</keyword>
<feature type="transmembrane region" description="Helical" evidence="7">
    <location>
        <begin position="202"/>
        <end position="224"/>
    </location>
</feature>